<dbReference type="SUPFAM" id="SSF142338">
    <property type="entry name" value="CofD-like"/>
    <property type="match status" value="1"/>
</dbReference>
<dbReference type="Proteomes" id="UP001589788">
    <property type="component" value="Unassembled WGS sequence"/>
</dbReference>
<gene>
    <name evidence="3" type="primary">yvcK</name>
    <name evidence="3" type="ORF">ACFFRE_11655</name>
</gene>
<protein>
    <recommendedName>
        <fullName evidence="2">Putative gluconeogenesis factor</fullName>
    </recommendedName>
</protein>
<dbReference type="CDD" id="cd07187">
    <property type="entry name" value="YvcK_like"/>
    <property type="match status" value="1"/>
</dbReference>
<keyword evidence="4" id="KW-1185">Reference proteome</keyword>
<organism evidence="3 4">
    <name type="scientific">Aciditerrimonas ferrireducens</name>
    <dbReference type="NCBI Taxonomy" id="667306"/>
    <lineage>
        <taxon>Bacteria</taxon>
        <taxon>Bacillati</taxon>
        <taxon>Actinomycetota</taxon>
        <taxon>Acidimicrobiia</taxon>
        <taxon>Acidimicrobiales</taxon>
        <taxon>Acidimicrobiaceae</taxon>
        <taxon>Aciditerrimonas</taxon>
    </lineage>
</organism>
<dbReference type="Gene3D" id="3.40.50.10680">
    <property type="entry name" value="CofD-like domains"/>
    <property type="match status" value="1"/>
</dbReference>
<dbReference type="NCBIfam" id="TIGR01826">
    <property type="entry name" value="CofD_related"/>
    <property type="match status" value="1"/>
</dbReference>
<evidence type="ECO:0000313" key="3">
    <source>
        <dbReference type="EMBL" id="MFC0082786.1"/>
    </source>
</evidence>
<proteinExistence type="inferred from homology"/>
<name>A0ABV6C526_9ACTN</name>
<dbReference type="HAMAP" id="MF_00973">
    <property type="entry name" value="Gluconeogen_factor"/>
    <property type="match status" value="1"/>
</dbReference>
<dbReference type="InterPro" id="IPR002882">
    <property type="entry name" value="CofD"/>
</dbReference>
<evidence type="ECO:0000256" key="1">
    <source>
        <dbReference type="ARBA" id="ARBA00022490"/>
    </source>
</evidence>
<comment type="similarity">
    <text evidence="2">Belongs to the gluconeogenesis factor family.</text>
</comment>
<evidence type="ECO:0000256" key="2">
    <source>
        <dbReference type="HAMAP-Rule" id="MF_00973"/>
    </source>
</evidence>
<evidence type="ECO:0000313" key="4">
    <source>
        <dbReference type="Proteomes" id="UP001589788"/>
    </source>
</evidence>
<dbReference type="Pfam" id="PF01933">
    <property type="entry name" value="CofD"/>
    <property type="match status" value="1"/>
</dbReference>
<comment type="function">
    <text evidence="2">Required for morphogenesis under gluconeogenic growth conditions.</text>
</comment>
<dbReference type="EMBL" id="JBHLYQ010000154">
    <property type="protein sequence ID" value="MFC0082786.1"/>
    <property type="molecule type" value="Genomic_DNA"/>
</dbReference>
<dbReference type="InterPro" id="IPR010119">
    <property type="entry name" value="Gluconeogen_factor"/>
</dbReference>
<reference evidence="3 4" key="1">
    <citation type="submission" date="2024-09" db="EMBL/GenBank/DDBJ databases">
        <authorList>
            <person name="Sun Q."/>
            <person name="Mori K."/>
        </authorList>
    </citation>
    <scope>NUCLEOTIDE SEQUENCE [LARGE SCALE GENOMIC DNA]</scope>
    <source>
        <strain evidence="3 4">JCM 15389</strain>
    </source>
</reference>
<accession>A0ABV6C526</accession>
<dbReference type="InterPro" id="IPR038136">
    <property type="entry name" value="CofD-like_dom_sf"/>
</dbReference>
<comment type="subcellular location">
    <subcellularLocation>
        <location evidence="2">Cytoplasm</location>
    </subcellularLocation>
</comment>
<comment type="caution">
    <text evidence="3">The sequence shown here is derived from an EMBL/GenBank/DDBJ whole genome shotgun (WGS) entry which is preliminary data.</text>
</comment>
<keyword evidence="1 2" id="KW-0963">Cytoplasm</keyword>
<dbReference type="PANTHER" id="PTHR30135">
    <property type="entry name" value="UNCHARACTERIZED PROTEIN YVCK-RELATED"/>
    <property type="match status" value="1"/>
</dbReference>
<dbReference type="RefSeq" id="WP_248106221.1">
    <property type="nucleotide sequence ID" value="NZ_JAKHEX010000004.1"/>
</dbReference>
<sequence length="309" mass="30881">MSPLDEAATGPAVVAVGGGHGQAATLRAARRYAGSVTAVVSLADDGGSSGRLRASLGLPPLGDLRTCLVALAAQDSALAAACQHRFPAEALLGSTPPGGQSPASSGPGHPLGNLLLAALATVTGDLQAALDEAGRLLGCEGRVVPASAGPVTLVAETPDGPVEGQVAVMGTSRIRRVRLAPPDPPASEAALEAIRQADQVVLGPGSLFTSVLAAAIVPGIAEALRSTRAQRVYVANLRPQVAETAGYDVAAHVAAIRAHGIPVDVVLADTSHIPLGEPGVPVVERPLADRPGHAHDPEQLAKALVDLLG</sequence>
<dbReference type="PANTHER" id="PTHR30135:SF3">
    <property type="entry name" value="GLUCONEOGENESIS FACTOR-RELATED"/>
    <property type="match status" value="1"/>
</dbReference>